<proteinExistence type="predicted"/>
<dbReference type="KEGG" id="ptm:GSPATT00036821001"/>
<gene>
    <name evidence="1" type="ORF">GSPATT00036821001</name>
</gene>
<evidence type="ECO:0000313" key="1">
    <source>
        <dbReference type="EMBL" id="CAK68038.1"/>
    </source>
</evidence>
<dbReference type="OMA" id="WNDESYC"/>
<dbReference type="OrthoDB" id="10506488at2759"/>
<accession>A0CB71</accession>
<reference evidence="1 2" key="1">
    <citation type="journal article" date="2006" name="Nature">
        <title>Global trends of whole-genome duplications revealed by the ciliate Paramecium tetraurelia.</title>
        <authorList>
            <consortium name="Genoscope"/>
            <person name="Aury J.-M."/>
            <person name="Jaillon O."/>
            <person name="Duret L."/>
            <person name="Noel B."/>
            <person name="Jubin C."/>
            <person name="Porcel B.M."/>
            <person name="Segurens B."/>
            <person name="Daubin V."/>
            <person name="Anthouard V."/>
            <person name="Aiach N."/>
            <person name="Arnaiz O."/>
            <person name="Billaut A."/>
            <person name="Beisson J."/>
            <person name="Blanc I."/>
            <person name="Bouhouche K."/>
            <person name="Camara F."/>
            <person name="Duharcourt S."/>
            <person name="Guigo R."/>
            <person name="Gogendeau D."/>
            <person name="Katinka M."/>
            <person name="Keller A.-M."/>
            <person name="Kissmehl R."/>
            <person name="Klotz C."/>
            <person name="Koll F."/>
            <person name="Le Moue A."/>
            <person name="Lepere C."/>
            <person name="Malinsky S."/>
            <person name="Nowacki M."/>
            <person name="Nowak J.K."/>
            <person name="Plattner H."/>
            <person name="Poulain J."/>
            <person name="Ruiz F."/>
            <person name="Serrano V."/>
            <person name="Zagulski M."/>
            <person name="Dessen P."/>
            <person name="Betermier M."/>
            <person name="Weissenbach J."/>
            <person name="Scarpelli C."/>
            <person name="Schachter V."/>
            <person name="Sperling L."/>
            <person name="Meyer E."/>
            <person name="Cohen J."/>
            <person name="Wincker P."/>
        </authorList>
    </citation>
    <scope>NUCLEOTIDE SEQUENCE [LARGE SCALE GENOMIC DNA]</scope>
    <source>
        <strain evidence="1 2">Stock d4-2</strain>
    </source>
</reference>
<dbReference type="RefSeq" id="XP_001435435.1">
    <property type="nucleotide sequence ID" value="XM_001435398.1"/>
</dbReference>
<dbReference type="HOGENOM" id="CLU_1296558_0_0_1"/>
<dbReference type="InParanoid" id="A0CB71"/>
<protein>
    <submittedName>
        <fullName evidence="1">Uncharacterized protein</fullName>
    </submittedName>
</protein>
<dbReference type="GeneID" id="5021220"/>
<keyword evidence="2" id="KW-1185">Reference proteome</keyword>
<dbReference type="Proteomes" id="UP000000600">
    <property type="component" value="Unassembled WGS sequence"/>
</dbReference>
<dbReference type="AlphaFoldDB" id="A0CB71"/>
<organism evidence="1 2">
    <name type="scientific">Paramecium tetraurelia</name>
    <dbReference type="NCBI Taxonomy" id="5888"/>
    <lineage>
        <taxon>Eukaryota</taxon>
        <taxon>Sar</taxon>
        <taxon>Alveolata</taxon>
        <taxon>Ciliophora</taxon>
        <taxon>Intramacronucleata</taxon>
        <taxon>Oligohymenophorea</taxon>
        <taxon>Peniculida</taxon>
        <taxon>Parameciidae</taxon>
        <taxon>Paramecium</taxon>
    </lineage>
</organism>
<name>A0CB71_PARTE</name>
<evidence type="ECO:0000313" key="2">
    <source>
        <dbReference type="Proteomes" id="UP000000600"/>
    </source>
</evidence>
<sequence length="213" mass="24988">MYNNDDDFSNFEDEIYDSNQLNPLHSLFYQSACVQSDEKRVQNLNTREKNTIQQISSELSNPPIQTQINQYIPQGEEQDNFQEEKNETQKQKLKVIADTMIPGESKNLSKCYARYLQQFIIEVCENTVDPKLKELRHEKDIQKFLSNKAENLTNFDLSQFIESENGRIFAKEYFGNCLWKQGVVKESKTSVPVLYRHNIEQFSKAIKAKKIKE</sequence>
<dbReference type="EMBL" id="CT868056">
    <property type="protein sequence ID" value="CAK68038.1"/>
    <property type="molecule type" value="Genomic_DNA"/>
</dbReference>